<dbReference type="Pfam" id="PF00063">
    <property type="entry name" value="Myosin_head"/>
    <property type="match status" value="1"/>
</dbReference>
<dbReference type="SMART" id="SM00242">
    <property type="entry name" value="MYSc"/>
    <property type="match status" value="1"/>
</dbReference>
<keyword evidence="2" id="KW-0547">Nucleotide-binding</keyword>
<evidence type="ECO:0000313" key="9">
    <source>
        <dbReference type="EMBL" id="VDK50414.1"/>
    </source>
</evidence>
<evidence type="ECO:0000256" key="2">
    <source>
        <dbReference type="ARBA" id="ARBA00022741"/>
    </source>
</evidence>
<organism evidence="9 10">
    <name type="scientific">Cylicostephanus goldi</name>
    <name type="common">Nematode worm</name>
    <dbReference type="NCBI Taxonomy" id="71465"/>
    <lineage>
        <taxon>Eukaryota</taxon>
        <taxon>Metazoa</taxon>
        <taxon>Ecdysozoa</taxon>
        <taxon>Nematoda</taxon>
        <taxon>Chromadorea</taxon>
        <taxon>Rhabditida</taxon>
        <taxon>Rhabditina</taxon>
        <taxon>Rhabditomorpha</taxon>
        <taxon>Strongyloidea</taxon>
        <taxon>Strongylidae</taxon>
        <taxon>Cylicostephanus</taxon>
    </lineage>
</organism>
<feature type="region of interest" description="Actin-binding" evidence="6">
    <location>
        <begin position="112"/>
        <end position="134"/>
    </location>
</feature>
<keyword evidence="6" id="KW-0518">Myosin</keyword>
<dbReference type="GO" id="GO:0051015">
    <property type="term" value="F:actin filament binding"/>
    <property type="evidence" value="ECO:0007669"/>
    <property type="project" value="TreeGrafter"/>
</dbReference>
<feature type="coiled-coil region" evidence="7">
    <location>
        <begin position="302"/>
        <end position="413"/>
    </location>
</feature>
<dbReference type="GO" id="GO:0016020">
    <property type="term" value="C:membrane"/>
    <property type="evidence" value="ECO:0007669"/>
    <property type="project" value="TreeGrafter"/>
</dbReference>
<dbReference type="Gene3D" id="1.20.5.340">
    <property type="match status" value="1"/>
</dbReference>
<evidence type="ECO:0000256" key="7">
    <source>
        <dbReference type="SAM" id="Coils"/>
    </source>
</evidence>
<dbReference type="GO" id="GO:0000146">
    <property type="term" value="F:microfilament motor activity"/>
    <property type="evidence" value="ECO:0007669"/>
    <property type="project" value="TreeGrafter"/>
</dbReference>
<evidence type="ECO:0000256" key="1">
    <source>
        <dbReference type="ARBA" id="ARBA00008314"/>
    </source>
</evidence>
<dbReference type="Gene3D" id="1.20.5.4820">
    <property type="match status" value="1"/>
</dbReference>
<dbReference type="Proteomes" id="UP000271889">
    <property type="component" value="Unassembled WGS sequence"/>
</dbReference>
<evidence type="ECO:0000313" key="10">
    <source>
        <dbReference type="Proteomes" id="UP000271889"/>
    </source>
</evidence>
<dbReference type="OrthoDB" id="312459at2759"/>
<dbReference type="PROSITE" id="PS51456">
    <property type="entry name" value="MYOSIN_MOTOR"/>
    <property type="match status" value="1"/>
</dbReference>
<dbReference type="GO" id="GO:0005737">
    <property type="term" value="C:cytoplasm"/>
    <property type="evidence" value="ECO:0007669"/>
    <property type="project" value="TreeGrafter"/>
</dbReference>
<evidence type="ECO:0000259" key="8">
    <source>
        <dbReference type="PROSITE" id="PS51456"/>
    </source>
</evidence>
<proteinExistence type="inferred from homology"/>
<dbReference type="PANTHER" id="PTHR13140:SF857">
    <property type="entry name" value="MYOSIN-11"/>
    <property type="match status" value="1"/>
</dbReference>
<dbReference type="FunFam" id="1.20.5.4820:FF:000002">
    <property type="entry name" value="Myosin heavy chain 10"/>
    <property type="match status" value="1"/>
</dbReference>
<evidence type="ECO:0000256" key="3">
    <source>
        <dbReference type="ARBA" id="ARBA00022840"/>
    </source>
</evidence>
<keyword evidence="5 6" id="KW-0009">Actin-binding</keyword>
<sequence>MLDEECIVPKATDLTLAQKLVEQHLGKHPNFEKPKPPKGKQSEAHFAMRHYAGTVRYNVTNWLEKNKDPLNDTVVQVMKNSKKNALLVEVWQDYTTQEEAAADTKAHPGGKKKGKSGSFMTVSMLYRESLNNLMTMLNKTHPHFILLNQLTCNGVLEGIRICRKGFPNRTLHPDFVQRYAILAADEALIGKQDAKKGATEMLARLVNEGKLQDDNFRVGLTKVFFKAGIVAHLEDQRDVRLAELVTGFQAQIRWYYRLIDKKRRIERNEAMKLLQKNVRQWAMLRTWSWFKLYGKVKPLIQSGKIEEQYEKLQETVAQMKEALAQQEELSNQIAENAEKVQKEISELLSQLEATRGSNTEIEERMMMMNEQKSSLEAKLAEAKTRLEAEEATAAELLKEKKRIEAEAAELKKSCQVRFCTVGEDTSKF</sequence>
<feature type="domain" description="Myosin motor" evidence="8">
    <location>
        <begin position="1"/>
        <end position="238"/>
    </location>
</feature>
<evidence type="ECO:0000256" key="5">
    <source>
        <dbReference type="ARBA" id="ARBA00023203"/>
    </source>
</evidence>
<dbReference type="EMBL" id="UYRV01003553">
    <property type="protein sequence ID" value="VDK50414.1"/>
    <property type="molecule type" value="Genomic_DNA"/>
</dbReference>
<evidence type="ECO:0000256" key="4">
    <source>
        <dbReference type="ARBA" id="ARBA00023054"/>
    </source>
</evidence>
<dbReference type="SUPFAM" id="SSF90257">
    <property type="entry name" value="Myosin rod fragments"/>
    <property type="match status" value="1"/>
</dbReference>
<dbReference type="InterPro" id="IPR027417">
    <property type="entry name" value="P-loop_NTPase"/>
</dbReference>
<dbReference type="AlphaFoldDB" id="A0A3P6S284"/>
<reference evidence="9 10" key="1">
    <citation type="submission" date="2018-11" db="EMBL/GenBank/DDBJ databases">
        <authorList>
            <consortium name="Pathogen Informatics"/>
        </authorList>
    </citation>
    <scope>NUCLEOTIDE SEQUENCE [LARGE SCALE GENOMIC DNA]</scope>
</reference>
<evidence type="ECO:0000256" key="6">
    <source>
        <dbReference type="PROSITE-ProRule" id="PRU00782"/>
    </source>
</evidence>
<dbReference type="PANTHER" id="PTHR13140">
    <property type="entry name" value="MYOSIN"/>
    <property type="match status" value="1"/>
</dbReference>
<keyword evidence="10" id="KW-1185">Reference proteome</keyword>
<dbReference type="GO" id="GO:0005524">
    <property type="term" value="F:ATP binding"/>
    <property type="evidence" value="ECO:0007669"/>
    <property type="project" value="UniProtKB-KW"/>
</dbReference>
<dbReference type="Gene3D" id="1.20.58.530">
    <property type="match status" value="1"/>
</dbReference>
<keyword evidence="6" id="KW-0505">Motor protein</keyword>
<protein>
    <recommendedName>
        <fullName evidence="8">Myosin motor domain-containing protein</fullName>
    </recommendedName>
</protein>
<dbReference type="GO" id="GO:0016459">
    <property type="term" value="C:myosin complex"/>
    <property type="evidence" value="ECO:0007669"/>
    <property type="project" value="UniProtKB-KW"/>
</dbReference>
<dbReference type="SUPFAM" id="SSF52540">
    <property type="entry name" value="P-loop containing nucleoside triphosphate hydrolases"/>
    <property type="match status" value="1"/>
</dbReference>
<dbReference type="GO" id="GO:0007015">
    <property type="term" value="P:actin filament organization"/>
    <property type="evidence" value="ECO:0007669"/>
    <property type="project" value="TreeGrafter"/>
</dbReference>
<accession>A0A3P6S284</accession>
<comment type="similarity">
    <text evidence="1 6">Belongs to the TRAFAC class myosin-kinesin ATPase superfamily. Myosin family.</text>
</comment>
<comment type="caution">
    <text evidence="6">Lacks conserved residue(s) required for the propagation of feature annotation.</text>
</comment>
<gene>
    <name evidence="9" type="ORF">CGOC_LOCUS1764</name>
</gene>
<dbReference type="InterPro" id="IPR001609">
    <property type="entry name" value="Myosin_head_motor_dom-like"/>
</dbReference>
<keyword evidence="3" id="KW-0067">ATP-binding</keyword>
<keyword evidence="4 7" id="KW-0175">Coiled coil</keyword>
<name>A0A3P6S284_CYLGO</name>